<proteinExistence type="predicted"/>
<dbReference type="AlphaFoldDB" id="A0A0E0GZP6"/>
<organism evidence="1">
    <name type="scientific">Oryza nivara</name>
    <name type="common">Indian wild rice</name>
    <name type="synonym">Oryza sativa f. spontanea</name>
    <dbReference type="NCBI Taxonomy" id="4536"/>
    <lineage>
        <taxon>Eukaryota</taxon>
        <taxon>Viridiplantae</taxon>
        <taxon>Streptophyta</taxon>
        <taxon>Embryophyta</taxon>
        <taxon>Tracheophyta</taxon>
        <taxon>Spermatophyta</taxon>
        <taxon>Magnoliopsida</taxon>
        <taxon>Liliopsida</taxon>
        <taxon>Poales</taxon>
        <taxon>Poaceae</taxon>
        <taxon>BOP clade</taxon>
        <taxon>Oryzoideae</taxon>
        <taxon>Oryzeae</taxon>
        <taxon>Oryzinae</taxon>
        <taxon>Oryza</taxon>
    </lineage>
</organism>
<dbReference type="Gramene" id="ONIVA04G07710.1">
    <property type="protein sequence ID" value="ONIVA04G07710.1"/>
    <property type="gene ID" value="ONIVA04G07710"/>
</dbReference>
<protein>
    <submittedName>
        <fullName evidence="1">Uncharacterized protein</fullName>
    </submittedName>
</protein>
<accession>A0A0E0GZP6</accession>
<sequence length="191" mass="20724">MAIVPESLRRIAGLHRHASCRPSQPALRSLNQDPPPEPHRVWCSCAHIVTKPKLRDTCEEVGLHLVAPARRRQATGKPRGFVFCRLQVNDVTSRSTCRNGATSIATPSVVASVLRIGLGDGCGGGELHEPVGIEDATHAASHVKGVSSSATITTDSRCPFVGLSQRHLWPVGGRRWMPWRRRETSRAPPAA</sequence>
<reference evidence="1" key="2">
    <citation type="submission" date="2018-04" db="EMBL/GenBank/DDBJ databases">
        <title>OnivRS2 (Oryza nivara Reference Sequence Version 2).</title>
        <authorList>
            <person name="Zhang J."/>
            <person name="Kudrna D."/>
            <person name="Lee S."/>
            <person name="Talag J."/>
            <person name="Rajasekar S."/>
            <person name="Welchert J."/>
            <person name="Hsing Y.-I."/>
            <person name="Wing R.A."/>
        </authorList>
    </citation>
    <scope>NUCLEOTIDE SEQUENCE [LARGE SCALE GENOMIC DNA]</scope>
    <source>
        <strain evidence="1">SL10</strain>
    </source>
</reference>
<dbReference type="EnsemblPlants" id="ONIVA04G07710.1">
    <property type="protein sequence ID" value="ONIVA04G07710.1"/>
    <property type="gene ID" value="ONIVA04G07710"/>
</dbReference>
<dbReference type="HOGENOM" id="CLU_1423594_0_0_1"/>
<keyword evidence="2" id="KW-1185">Reference proteome</keyword>
<evidence type="ECO:0000313" key="2">
    <source>
        <dbReference type="Proteomes" id="UP000006591"/>
    </source>
</evidence>
<dbReference type="Proteomes" id="UP000006591">
    <property type="component" value="Chromosome 4"/>
</dbReference>
<name>A0A0E0GZP6_ORYNI</name>
<evidence type="ECO:0000313" key="1">
    <source>
        <dbReference type="EnsemblPlants" id="ONIVA04G07710.1"/>
    </source>
</evidence>
<reference evidence="1" key="1">
    <citation type="submission" date="2015-04" db="UniProtKB">
        <authorList>
            <consortium name="EnsemblPlants"/>
        </authorList>
    </citation>
    <scope>IDENTIFICATION</scope>
    <source>
        <strain evidence="1">SL10</strain>
    </source>
</reference>